<comment type="caution">
    <text evidence="1">The sequence shown here is derived from an EMBL/GenBank/DDBJ whole genome shotgun (WGS) entry which is preliminary data.</text>
</comment>
<evidence type="ECO:0000313" key="2">
    <source>
        <dbReference type="Proteomes" id="UP000653305"/>
    </source>
</evidence>
<gene>
    <name evidence="1" type="ORF">PHJA_001185300</name>
</gene>
<dbReference type="Proteomes" id="UP000653305">
    <property type="component" value="Unassembled WGS sequence"/>
</dbReference>
<keyword evidence="2" id="KW-1185">Reference proteome</keyword>
<name>A0A830C271_9LAMI</name>
<sequence length="68" mass="7797">MILNVRLAHIQAEIARQEVRLKIEQENLKKERSVLMGIASNQDNQDGALEITVSSEKYRCLKFAKAKK</sequence>
<dbReference type="PANTHER" id="PTHR35715">
    <property type="entry name" value="OS08G0511800 PROTEIN"/>
    <property type="match status" value="1"/>
</dbReference>
<dbReference type="AlphaFoldDB" id="A0A830C271"/>
<evidence type="ECO:0000313" key="1">
    <source>
        <dbReference type="EMBL" id="GFP90414.1"/>
    </source>
</evidence>
<dbReference type="OrthoDB" id="2015859at2759"/>
<reference evidence="1" key="1">
    <citation type="submission" date="2020-07" db="EMBL/GenBank/DDBJ databases">
        <title>Ethylene signaling mediates host invasion by parasitic plants.</title>
        <authorList>
            <person name="Yoshida S."/>
        </authorList>
    </citation>
    <scope>NUCLEOTIDE SEQUENCE</scope>
    <source>
        <strain evidence="1">Okayama</strain>
    </source>
</reference>
<dbReference type="EMBL" id="BMAC01000217">
    <property type="protein sequence ID" value="GFP90414.1"/>
    <property type="molecule type" value="Genomic_DNA"/>
</dbReference>
<protein>
    <submittedName>
        <fullName evidence="1">Uncharacterized protein</fullName>
    </submittedName>
</protein>
<organism evidence="1 2">
    <name type="scientific">Phtheirospermum japonicum</name>
    <dbReference type="NCBI Taxonomy" id="374723"/>
    <lineage>
        <taxon>Eukaryota</taxon>
        <taxon>Viridiplantae</taxon>
        <taxon>Streptophyta</taxon>
        <taxon>Embryophyta</taxon>
        <taxon>Tracheophyta</taxon>
        <taxon>Spermatophyta</taxon>
        <taxon>Magnoliopsida</taxon>
        <taxon>eudicotyledons</taxon>
        <taxon>Gunneridae</taxon>
        <taxon>Pentapetalae</taxon>
        <taxon>asterids</taxon>
        <taxon>lamiids</taxon>
        <taxon>Lamiales</taxon>
        <taxon>Orobanchaceae</taxon>
        <taxon>Orobanchaceae incertae sedis</taxon>
        <taxon>Phtheirospermum</taxon>
    </lineage>
</organism>
<proteinExistence type="predicted"/>
<dbReference type="PANTHER" id="PTHR35715:SF2">
    <property type="entry name" value="OS08G0511800 PROTEIN"/>
    <property type="match status" value="1"/>
</dbReference>
<accession>A0A830C271</accession>